<comment type="caution">
    <text evidence="1">The sequence shown here is derived from an EMBL/GenBank/DDBJ whole genome shotgun (WGS) entry which is preliminary data.</text>
</comment>
<proteinExistence type="predicted"/>
<protein>
    <submittedName>
        <fullName evidence="1">Uncharacterized protein</fullName>
    </submittedName>
</protein>
<reference evidence="1 2" key="1">
    <citation type="journal article" date="2019" name="Commun. Biol.">
        <title>The bagworm genome reveals a unique fibroin gene that provides high tensile strength.</title>
        <authorList>
            <person name="Kono N."/>
            <person name="Nakamura H."/>
            <person name="Ohtoshi R."/>
            <person name="Tomita M."/>
            <person name="Numata K."/>
            <person name="Arakawa K."/>
        </authorList>
    </citation>
    <scope>NUCLEOTIDE SEQUENCE [LARGE SCALE GENOMIC DNA]</scope>
</reference>
<evidence type="ECO:0000313" key="1">
    <source>
        <dbReference type="EMBL" id="GBP88923.1"/>
    </source>
</evidence>
<evidence type="ECO:0000313" key="2">
    <source>
        <dbReference type="Proteomes" id="UP000299102"/>
    </source>
</evidence>
<accession>A0A4C1ZNW6</accession>
<gene>
    <name evidence="1" type="ORF">EVAR_64343_1</name>
</gene>
<organism evidence="1 2">
    <name type="scientific">Eumeta variegata</name>
    <name type="common">Bagworm moth</name>
    <name type="synonym">Eumeta japonica</name>
    <dbReference type="NCBI Taxonomy" id="151549"/>
    <lineage>
        <taxon>Eukaryota</taxon>
        <taxon>Metazoa</taxon>
        <taxon>Ecdysozoa</taxon>
        <taxon>Arthropoda</taxon>
        <taxon>Hexapoda</taxon>
        <taxon>Insecta</taxon>
        <taxon>Pterygota</taxon>
        <taxon>Neoptera</taxon>
        <taxon>Endopterygota</taxon>
        <taxon>Lepidoptera</taxon>
        <taxon>Glossata</taxon>
        <taxon>Ditrysia</taxon>
        <taxon>Tineoidea</taxon>
        <taxon>Psychidae</taxon>
        <taxon>Oiketicinae</taxon>
        <taxon>Eumeta</taxon>
    </lineage>
</organism>
<dbReference type="Proteomes" id="UP000299102">
    <property type="component" value="Unassembled WGS sequence"/>
</dbReference>
<dbReference type="EMBL" id="BGZK01001966">
    <property type="protein sequence ID" value="GBP88923.1"/>
    <property type="molecule type" value="Genomic_DNA"/>
</dbReference>
<keyword evidence="2" id="KW-1185">Reference proteome</keyword>
<sequence>MSSAARADTRLIQRRNSINTTKLIGGVICMVIGTARRRLARPLPSSLARPPTSTAAADFAPATSARAQRVFSRPSEYLRSQLRYGRTKARGTFYARIVVIIFGNDAGRLAF</sequence>
<dbReference type="AlphaFoldDB" id="A0A4C1ZNW6"/>
<name>A0A4C1ZNW6_EUMVA</name>